<evidence type="ECO:0000313" key="2">
    <source>
        <dbReference type="Proteomes" id="UP000193804"/>
    </source>
</evidence>
<dbReference type="AlphaFoldDB" id="A0A1X7JBE3"/>
<sequence length="166" mass="19521">MLYSNFIIGFLWVFSGMLHPFYVSITDLVYKEDTKSVQIMHKVFVDDFEQTLNKHYKVNLDILAMESTAEIDEMVKDYFSKRFAVEIDGKQEEIIYIGSELEENVLWIYQEIYKVRKPKSFKITNTVLFDEFDTQSNLVHTDLGGKIKTLRLTEGDGTQLVEFEVY</sequence>
<proteinExistence type="predicted"/>
<gene>
    <name evidence="1" type="ORF">SAMN05661096_01506</name>
</gene>
<reference evidence="2" key="1">
    <citation type="submission" date="2017-04" db="EMBL/GenBank/DDBJ databases">
        <authorList>
            <person name="Varghese N."/>
            <person name="Submissions S."/>
        </authorList>
    </citation>
    <scope>NUCLEOTIDE SEQUENCE [LARGE SCALE GENOMIC DNA]</scope>
    <source>
        <strain evidence="2">DSM 4125</strain>
    </source>
</reference>
<organism evidence="1 2">
    <name type="scientific">Marivirga sericea</name>
    <dbReference type="NCBI Taxonomy" id="1028"/>
    <lineage>
        <taxon>Bacteria</taxon>
        <taxon>Pseudomonadati</taxon>
        <taxon>Bacteroidota</taxon>
        <taxon>Cytophagia</taxon>
        <taxon>Cytophagales</taxon>
        <taxon>Marivirgaceae</taxon>
        <taxon>Marivirga</taxon>
    </lineage>
</organism>
<dbReference type="OrthoDB" id="5735516at2"/>
<accession>A0A1X7JBE3</accession>
<keyword evidence="2" id="KW-1185">Reference proteome</keyword>
<name>A0A1X7JBE3_9BACT</name>
<dbReference type="Pfam" id="PF20420">
    <property type="entry name" value="DUF6702"/>
    <property type="match status" value="1"/>
</dbReference>
<dbReference type="InterPro" id="IPR046525">
    <property type="entry name" value="DUF6702"/>
</dbReference>
<evidence type="ECO:0000313" key="1">
    <source>
        <dbReference type="EMBL" id="SMG24955.1"/>
    </source>
</evidence>
<protein>
    <submittedName>
        <fullName evidence="1">Uncharacterized protein</fullName>
    </submittedName>
</protein>
<dbReference type="EMBL" id="FXAW01000002">
    <property type="protein sequence ID" value="SMG24955.1"/>
    <property type="molecule type" value="Genomic_DNA"/>
</dbReference>
<dbReference type="STRING" id="1028.SAMN05661096_01506"/>
<dbReference type="RefSeq" id="WP_085516432.1">
    <property type="nucleotide sequence ID" value="NZ_FXAW01000002.1"/>
</dbReference>
<dbReference type="Proteomes" id="UP000193804">
    <property type="component" value="Unassembled WGS sequence"/>
</dbReference>